<reference evidence="1" key="1">
    <citation type="submission" date="2018-06" db="EMBL/GenBank/DDBJ databases">
        <authorList>
            <person name="Zhirakovskaya E."/>
        </authorList>
    </citation>
    <scope>NUCLEOTIDE SEQUENCE</scope>
</reference>
<dbReference type="AlphaFoldDB" id="A0A3B1E0W6"/>
<organism evidence="1">
    <name type="scientific">hydrothermal vent metagenome</name>
    <dbReference type="NCBI Taxonomy" id="652676"/>
    <lineage>
        <taxon>unclassified sequences</taxon>
        <taxon>metagenomes</taxon>
        <taxon>ecological metagenomes</taxon>
    </lineage>
</organism>
<name>A0A3B1E0W6_9ZZZZ</name>
<evidence type="ECO:0000313" key="1">
    <source>
        <dbReference type="EMBL" id="VAX42614.1"/>
    </source>
</evidence>
<accession>A0A3B1E0W6</accession>
<feature type="non-terminal residue" evidence="1">
    <location>
        <position position="1"/>
    </location>
</feature>
<protein>
    <submittedName>
        <fullName evidence="1">Uncharacterized protein</fullName>
    </submittedName>
</protein>
<proteinExistence type="predicted"/>
<dbReference type="EMBL" id="UOGL01000671">
    <property type="protein sequence ID" value="VAX42614.1"/>
    <property type="molecule type" value="Genomic_DNA"/>
</dbReference>
<sequence>TKGQRASKQVQITLTIKPLGRCRNTKLFHQRATQVINLVRSYFVVVE</sequence>
<gene>
    <name evidence="1" type="ORF">MNBD_PLANCTO02-398</name>
</gene>